<keyword evidence="4" id="KW-1185">Reference proteome</keyword>
<dbReference type="RefSeq" id="WP_201376400.1">
    <property type="nucleotide sequence ID" value="NZ_BNJG01000004.1"/>
</dbReference>
<evidence type="ECO:0000259" key="2">
    <source>
        <dbReference type="Pfam" id="PF04909"/>
    </source>
</evidence>
<comment type="caution">
    <text evidence="3">The sequence shown here is derived from an EMBL/GenBank/DDBJ whole genome shotgun (WGS) entry which is preliminary data.</text>
</comment>
<evidence type="ECO:0000313" key="4">
    <source>
        <dbReference type="Proteomes" id="UP000654345"/>
    </source>
</evidence>
<dbReference type="Pfam" id="PF04909">
    <property type="entry name" value="Amidohydro_2"/>
    <property type="match status" value="1"/>
</dbReference>
<dbReference type="EMBL" id="BNJG01000004">
    <property type="protein sequence ID" value="GHO60239.1"/>
    <property type="molecule type" value="Genomic_DNA"/>
</dbReference>
<feature type="domain" description="Amidohydrolase-related" evidence="2">
    <location>
        <begin position="2"/>
        <end position="179"/>
    </location>
</feature>
<evidence type="ECO:0000256" key="1">
    <source>
        <dbReference type="ARBA" id="ARBA00023239"/>
    </source>
</evidence>
<protein>
    <recommendedName>
        <fullName evidence="2">Amidohydrolase-related domain-containing protein</fullName>
    </recommendedName>
</protein>
<name>A0ABQ3V4Y9_9CHLR</name>
<keyword evidence="1" id="KW-0456">Lyase</keyword>
<proteinExistence type="predicted"/>
<dbReference type="InterPro" id="IPR032465">
    <property type="entry name" value="ACMSD"/>
</dbReference>
<accession>A0ABQ3V4Y9</accession>
<evidence type="ECO:0000313" key="3">
    <source>
        <dbReference type="EMBL" id="GHO60239.1"/>
    </source>
</evidence>
<dbReference type="Proteomes" id="UP000654345">
    <property type="component" value="Unassembled WGS sequence"/>
</dbReference>
<dbReference type="InterPro" id="IPR006680">
    <property type="entry name" value="Amidohydro-rel"/>
</dbReference>
<dbReference type="PANTHER" id="PTHR21240:SF19">
    <property type="entry name" value="CATALYTIC_ HYDROLASE"/>
    <property type="match status" value="1"/>
</dbReference>
<reference evidence="3 4" key="1">
    <citation type="journal article" date="2021" name="Int. J. Syst. Evol. Microbiol.">
        <title>Reticulibacter mediterranei gen. nov., sp. nov., within the new family Reticulibacteraceae fam. nov., and Ktedonospora formicarum gen. nov., sp. nov., Ktedonobacter robiniae sp. nov., Dictyobacter formicarum sp. nov. and Dictyobacter arantiisoli sp. nov., belonging to the class Ktedonobacteria.</title>
        <authorList>
            <person name="Yabe S."/>
            <person name="Zheng Y."/>
            <person name="Wang C.M."/>
            <person name="Sakai Y."/>
            <person name="Abe K."/>
            <person name="Yokota A."/>
            <person name="Donadio S."/>
            <person name="Cavaletti L."/>
            <person name="Monciardini P."/>
        </authorList>
    </citation>
    <scope>NUCLEOTIDE SEQUENCE [LARGE SCALE GENOMIC DNA]</scope>
    <source>
        <strain evidence="3 4">SOSP1-30</strain>
    </source>
</reference>
<sequence length="191" mass="21674">MKEIERAVKDLGLGGAKFHPGVQAFYPNDPQFYPLMEKIQELGIPALFHTGTNGLGAGTPGGMGIKLDYTRPIYLDALAADFPSLTIIGAHPSWPWHEEMLATMQHKTNVFNDLSGWSPKRIPEVLLREAATRMQDRFLFGSDYPFITPQRWLRDFEAFDYFTPEAREKLMWRNAQKLLAHTSVAQMNFSG</sequence>
<dbReference type="InterPro" id="IPR032466">
    <property type="entry name" value="Metal_Hydrolase"/>
</dbReference>
<organism evidence="3 4">
    <name type="scientific">Ktedonobacter robiniae</name>
    <dbReference type="NCBI Taxonomy" id="2778365"/>
    <lineage>
        <taxon>Bacteria</taxon>
        <taxon>Bacillati</taxon>
        <taxon>Chloroflexota</taxon>
        <taxon>Ktedonobacteria</taxon>
        <taxon>Ktedonobacterales</taxon>
        <taxon>Ktedonobacteraceae</taxon>
        <taxon>Ktedonobacter</taxon>
    </lineage>
</organism>
<dbReference type="PANTHER" id="PTHR21240">
    <property type="entry name" value="2-AMINO-3-CARBOXYLMUCONATE-6-SEMIALDEHYDE DECARBOXYLASE"/>
    <property type="match status" value="1"/>
</dbReference>
<gene>
    <name evidence="3" type="ORF">KSB_87140</name>
</gene>
<dbReference type="SUPFAM" id="SSF51556">
    <property type="entry name" value="Metallo-dependent hydrolases"/>
    <property type="match status" value="1"/>
</dbReference>
<dbReference type="Gene3D" id="3.20.20.140">
    <property type="entry name" value="Metal-dependent hydrolases"/>
    <property type="match status" value="1"/>
</dbReference>